<evidence type="ECO:0000256" key="4">
    <source>
        <dbReference type="ARBA" id="ARBA00022729"/>
    </source>
</evidence>
<dbReference type="InterPro" id="IPR039424">
    <property type="entry name" value="SBP_5"/>
</dbReference>
<evidence type="ECO:0000256" key="2">
    <source>
        <dbReference type="ARBA" id="ARBA00005695"/>
    </source>
</evidence>
<dbReference type="Gene3D" id="3.40.190.10">
    <property type="entry name" value="Periplasmic binding protein-like II"/>
    <property type="match status" value="1"/>
</dbReference>
<evidence type="ECO:0000256" key="1">
    <source>
        <dbReference type="ARBA" id="ARBA00004196"/>
    </source>
</evidence>
<proteinExistence type="inferred from homology"/>
<organism evidence="7 8">
    <name type="scientific">Anaeroplasma bactoclasticum</name>
    <dbReference type="NCBI Taxonomy" id="2088"/>
    <lineage>
        <taxon>Bacteria</taxon>
        <taxon>Bacillati</taxon>
        <taxon>Mycoplasmatota</taxon>
        <taxon>Mollicutes</taxon>
        <taxon>Anaeroplasmatales</taxon>
        <taxon>Anaeroplasmataceae</taxon>
        <taxon>Anaeroplasma</taxon>
    </lineage>
</organism>
<dbReference type="OrthoDB" id="9801912at2"/>
<sequence>MKLKKLTFAALATVTTVVALASCGQNSASYGSMEKHYSGSLKAGYTSLANTNENGKLDAANSTYTVAGKTIKTSPVLKTVYQTETSNDQFNYLTNQWQQNSDQYCNMVDGLVANDKYANVVGALALGYKTEIAGSKQVWTFQLKEGVKWVDNKTGEEKGEVKADDFVAAIEYVLNPINNSKTVGIVSGVIDGAEDYIKSLTNEDKTDDKSFDTVGVKAIDDYTIQYTLFEPTPYFLTCLTYSPFLPVSRAYLESQGTEFGKSENDILVNGAFRMTKHTKESEIVLTKNDMYWDAEHVYVGQVIQKFVPSTATSADIRKWFESGDIDSFSPNAKDEQGYKKYVLGEDGKGSVKAPASDDCCAVQSVADRTFNGFFNFNRQAYEYKDSSKAKTDAQKNATKIALQNVNFRKGFLYGLNVLEYLKIYNPKAPIEFLGRSFTIRDLCTADGKDYVDYLNDVYNREQGTTGVDLTGINNGSDPIFDKAKAAAFFQAAKEELISSGKLTASDFPIKVDVVRTETVEDQPYEDATYAPLKEAAAGVMDLVLQIAGDDTTYDEWVTEDANYDFNMLTGWGPDYADPKTFLHCYVEDGDSVMYLGFGDTSDPEVAALQTSILGAYTEKFNEGAAITDATKLAERYQKFAEAEYKLIYEDAIIIPWLTNTGWRASVTKILPYHAKRASYGLSSTKFSDCIVSTEVVTKELREAIKADYDSKK</sequence>
<dbReference type="Proteomes" id="UP000266506">
    <property type="component" value="Unassembled WGS sequence"/>
</dbReference>
<name>A0A397RPZ1_9MOLU</name>
<comment type="similarity">
    <text evidence="2">Belongs to the bacterial solute-binding protein 5 family.</text>
</comment>
<dbReference type="InterPro" id="IPR030678">
    <property type="entry name" value="Peptide/Ni-bd"/>
</dbReference>
<dbReference type="Gene3D" id="3.10.105.10">
    <property type="entry name" value="Dipeptide-binding Protein, Domain 3"/>
    <property type="match status" value="1"/>
</dbReference>
<dbReference type="SUPFAM" id="SSF53850">
    <property type="entry name" value="Periplasmic binding protein-like II"/>
    <property type="match status" value="1"/>
</dbReference>
<gene>
    <name evidence="7" type="ORF">EI71_01175</name>
</gene>
<dbReference type="Gene3D" id="3.90.76.10">
    <property type="entry name" value="Dipeptide-binding Protein, Domain 1"/>
    <property type="match status" value="1"/>
</dbReference>
<dbReference type="InParanoid" id="A0A397RPZ1"/>
<comment type="subcellular location">
    <subcellularLocation>
        <location evidence="1">Cell envelope</location>
    </subcellularLocation>
</comment>
<dbReference type="EMBL" id="QXEV01000011">
    <property type="protein sequence ID" value="RIA75768.1"/>
    <property type="molecule type" value="Genomic_DNA"/>
</dbReference>
<reference evidence="7 8" key="1">
    <citation type="submission" date="2018-08" db="EMBL/GenBank/DDBJ databases">
        <title>Genomic Encyclopedia of Archaeal and Bacterial Type Strains, Phase II (KMG-II): from individual species to whole genera.</title>
        <authorList>
            <person name="Goeker M."/>
        </authorList>
    </citation>
    <scope>NUCLEOTIDE SEQUENCE [LARGE SCALE GENOMIC DNA]</scope>
    <source>
        <strain evidence="7 8">ATCC 27112</strain>
    </source>
</reference>
<dbReference type="PANTHER" id="PTHR30290">
    <property type="entry name" value="PERIPLASMIC BINDING COMPONENT OF ABC TRANSPORTER"/>
    <property type="match status" value="1"/>
</dbReference>
<dbReference type="InterPro" id="IPR000914">
    <property type="entry name" value="SBP_5_dom"/>
</dbReference>
<dbReference type="GO" id="GO:0042597">
    <property type="term" value="C:periplasmic space"/>
    <property type="evidence" value="ECO:0007669"/>
    <property type="project" value="UniProtKB-ARBA"/>
</dbReference>
<evidence type="ECO:0000256" key="5">
    <source>
        <dbReference type="SAM" id="SignalP"/>
    </source>
</evidence>
<dbReference type="PROSITE" id="PS51257">
    <property type="entry name" value="PROKAR_LIPOPROTEIN"/>
    <property type="match status" value="1"/>
</dbReference>
<evidence type="ECO:0000256" key="3">
    <source>
        <dbReference type="ARBA" id="ARBA00022448"/>
    </source>
</evidence>
<keyword evidence="3" id="KW-0813">Transport</keyword>
<dbReference type="Pfam" id="PF00496">
    <property type="entry name" value="SBP_bac_5"/>
    <property type="match status" value="1"/>
</dbReference>
<comment type="caution">
    <text evidence="7">The sequence shown here is derived from an EMBL/GenBank/DDBJ whole genome shotgun (WGS) entry which is preliminary data.</text>
</comment>
<keyword evidence="8" id="KW-1185">Reference proteome</keyword>
<dbReference type="AlphaFoldDB" id="A0A397RPZ1"/>
<feature type="signal peptide" evidence="5">
    <location>
        <begin position="1"/>
        <end position="21"/>
    </location>
</feature>
<feature type="chain" id="PRO_5017426171" evidence="5">
    <location>
        <begin position="22"/>
        <end position="712"/>
    </location>
</feature>
<protein>
    <submittedName>
        <fullName evidence="7">Oligopeptide transport system substrate-binding protein</fullName>
    </submittedName>
</protein>
<evidence type="ECO:0000313" key="7">
    <source>
        <dbReference type="EMBL" id="RIA75768.1"/>
    </source>
</evidence>
<accession>A0A397RPZ1</accession>
<dbReference type="PANTHER" id="PTHR30290:SF10">
    <property type="entry name" value="PERIPLASMIC OLIGOPEPTIDE-BINDING PROTEIN-RELATED"/>
    <property type="match status" value="1"/>
</dbReference>
<evidence type="ECO:0000313" key="8">
    <source>
        <dbReference type="Proteomes" id="UP000266506"/>
    </source>
</evidence>
<dbReference type="GO" id="GO:0030313">
    <property type="term" value="C:cell envelope"/>
    <property type="evidence" value="ECO:0007669"/>
    <property type="project" value="UniProtKB-SubCell"/>
</dbReference>
<keyword evidence="4 5" id="KW-0732">Signal</keyword>
<dbReference type="GO" id="GO:0043190">
    <property type="term" value="C:ATP-binding cassette (ABC) transporter complex"/>
    <property type="evidence" value="ECO:0007669"/>
    <property type="project" value="InterPro"/>
</dbReference>
<dbReference type="GO" id="GO:1904680">
    <property type="term" value="F:peptide transmembrane transporter activity"/>
    <property type="evidence" value="ECO:0007669"/>
    <property type="project" value="TreeGrafter"/>
</dbReference>
<feature type="domain" description="Solute-binding protein family 5" evidence="6">
    <location>
        <begin position="120"/>
        <end position="588"/>
    </location>
</feature>
<dbReference type="PIRSF" id="PIRSF002741">
    <property type="entry name" value="MppA"/>
    <property type="match status" value="1"/>
</dbReference>
<dbReference type="RefSeq" id="WP_119016313.1">
    <property type="nucleotide sequence ID" value="NZ_QXEV01000011.1"/>
</dbReference>
<dbReference type="GO" id="GO:0015833">
    <property type="term" value="P:peptide transport"/>
    <property type="evidence" value="ECO:0007669"/>
    <property type="project" value="TreeGrafter"/>
</dbReference>
<evidence type="ECO:0000259" key="6">
    <source>
        <dbReference type="Pfam" id="PF00496"/>
    </source>
</evidence>